<evidence type="ECO:0000313" key="2">
    <source>
        <dbReference type="EMBL" id="OLP80288.1"/>
    </source>
</evidence>
<sequence length="538" mass="57743">MVNGLPFLDSQLEPSLAGKALICDLTAERTHTMPVHLPGIGPMIQSGIPSGIEAHIEQTSAATVIGVTVPGIRAAAEVLRSSRGVTGASVEYRAALFKTPDNLEEVAAEASRFLPQSLVQVTRPFDTKKEMLPEGSSLDAFDNLYAIELPYIGASLTSFEAMSDFMLEKGLGPPFYTRGPYKGQPVLIRVIPQKSRIGLMTAGRRLSDAVTEERTKAAYDASRQARAVSCALLGGFTKTREARGLKSLWSLASSASATSTVSSLLIDIEGLIGSLLTSNIEESGKVEIGKLTRHRAIAAFTKSFSTKAFLAVYGIDLKETNVPESFLSYYDKSIGEGKAQVSLRVGLEEEVDQDGVATQLVPASDPAVPSSGLTAGQEDGGPPAASEGIDMSTLQQLAQAPVLNKEAILAEYGAGVLEMVQVQRALATTETQMDMSSSGGFQNFFAASCVATEGAENLPELKELLTDNWWQQMLEMLGEAWPLNYVEIVQNRLGAFKSTSKDNFLHIAARSGHRPIFQLLHRFSESHKVALNQRGEGD</sequence>
<dbReference type="AlphaFoldDB" id="A0A1Q9CBI9"/>
<feature type="region of interest" description="Disordered" evidence="1">
    <location>
        <begin position="362"/>
        <end position="387"/>
    </location>
</feature>
<dbReference type="EMBL" id="LSRX01001393">
    <property type="protein sequence ID" value="OLP80288.1"/>
    <property type="molecule type" value="Genomic_DNA"/>
</dbReference>
<organism evidence="2 3">
    <name type="scientific">Symbiodinium microadriaticum</name>
    <name type="common">Dinoflagellate</name>
    <name type="synonym">Zooxanthella microadriatica</name>
    <dbReference type="NCBI Taxonomy" id="2951"/>
    <lineage>
        <taxon>Eukaryota</taxon>
        <taxon>Sar</taxon>
        <taxon>Alveolata</taxon>
        <taxon>Dinophyceae</taxon>
        <taxon>Suessiales</taxon>
        <taxon>Symbiodiniaceae</taxon>
        <taxon>Symbiodinium</taxon>
    </lineage>
</organism>
<evidence type="ECO:0000256" key="1">
    <source>
        <dbReference type="SAM" id="MobiDB-lite"/>
    </source>
</evidence>
<gene>
    <name evidence="2" type="ORF">AK812_SmicGene39320</name>
</gene>
<protein>
    <submittedName>
        <fullName evidence="2">Uncharacterized protein</fullName>
    </submittedName>
</protein>
<dbReference type="Proteomes" id="UP000186817">
    <property type="component" value="Unassembled WGS sequence"/>
</dbReference>
<name>A0A1Q9CBI9_SYMMI</name>
<proteinExistence type="predicted"/>
<reference evidence="2 3" key="1">
    <citation type="submission" date="2016-02" db="EMBL/GenBank/DDBJ databases">
        <title>Genome analysis of coral dinoflagellate symbionts highlights evolutionary adaptations to a symbiotic lifestyle.</title>
        <authorList>
            <person name="Aranda M."/>
            <person name="Li Y."/>
            <person name="Liew Y.J."/>
            <person name="Baumgarten S."/>
            <person name="Simakov O."/>
            <person name="Wilson M."/>
            <person name="Piel J."/>
            <person name="Ashoor H."/>
            <person name="Bougouffa S."/>
            <person name="Bajic V.B."/>
            <person name="Ryu T."/>
            <person name="Ravasi T."/>
            <person name="Bayer T."/>
            <person name="Micklem G."/>
            <person name="Kim H."/>
            <person name="Bhak J."/>
            <person name="Lajeunesse T.C."/>
            <person name="Voolstra C.R."/>
        </authorList>
    </citation>
    <scope>NUCLEOTIDE SEQUENCE [LARGE SCALE GENOMIC DNA]</scope>
    <source>
        <strain evidence="2 3">CCMP2467</strain>
    </source>
</reference>
<evidence type="ECO:0000313" key="3">
    <source>
        <dbReference type="Proteomes" id="UP000186817"/>
    </source>
</evidence>
<dbReference type="OrthoDB" id="427894at2759"/>
<accession>A0A1Q9CBI9</accession>
<comment type="caution">
    <text evidence="2">The sequence shown here is derived from an EMBL/GenBank/DDBJ whole genome shotgun (WGS) entry which is preliminary data.</text>
</comment>
<keyword evidence="3" id="KW-1185">Reference proteome</keyword>